<name>A0A4R6R9X5_9HYPH</name>
<dbReference type="GO" id="GO:0000155">
    <property type="term" value="F:phosphorelay sensor kinase activity"/>
    <property type="evidence" value="ECO:0007669"/>
    <property type="project" value="InterPro"/>
</dbReference>
<accession>A0A4R6R9X5</accession>
<comment type="catalytic activity">
    <reaction evidence="1">
        <text>ATP + protein L-histidine = ADP + protein N-phospho-L-histidine.</text>
        <dbReference type="EC" id="2.7.13.3"/>
    </reaction>
</comment>
<dbReference type="EC" id="2.7.13.3" evidence="3"/>
<dbReference type="PRINTS" id="PR00344">
    <property type="entry name" value="BCTRLSENSOR"/>
</dbReference>
<feature type="domain" description="Histidine kinase" evidence="11">
    <location>
        <begin position="234"/>
        <end position="433"/>
    </location>
</feature>
<evidence type="ECO:0000256" key="6">
    <source>
        <dbReference type="ARBA" id="ARBA00022679"/>
    </source>
</evidence>
<dbReference type="Pfam" id="PF00512">
    <property type="entry name" value="HisKA"/>
    <property type="match status" value="1"/>
</dbReference>
<dbReference type="CDD" id="cd00082">
    <property type="entry name" value="HisKA"/>
    <property type="match status" value="1"/>
</dbReference>
<evidence type="ECO:0000256" key="3">
    <source>
        <dbReference type="ARBA" id="ARBA00012438"/>
    </source>
</evidence>
<dbReference type="Pfam" id="PF02518">
    <property type="entry name" value="HATPase_c"/>
    <property type="match status" value="1"/>
</dbReference>
<dbReference type="PROSITE" id="PS50109">
    <property type="entry name" value="HIS_KIN"/>
    <property type="match status" value="1"/>
</dbReference>
<keyword evidence="7" id="KW-0547">Nucleotide-binding</keyword>
<dbReference type="Gene3D" id="3.30.565.10">
    <property type="entry name" value="Histidine kinase-like ATPase, C-terminal domain"/>
    <property type="match status" value="1"/>
</dbReference>
<evidence type="ECO:0000256" key="7">
    <source>
        <dbReference type="ARBA" id="ARBA00022741"/>
    </source>
</evidence>
<keyword evidence="5" id="KW-0597">Phosphoprotein</keyword>
<keyword evidence="14" id="KW-1185">Reference proteome</keyword>
<dbReference type="InterPro" id="IPR050980">
    <property type="entry name" value="2C_sensor_his_kinase"/>
</dbReference>
<dbReference type="RefSeq" id="WP_126538919.1">
    <property type="nucleotide sequence ID" value="NZ_BSPM01000007.1"/>
</dbReference>
<evidence type="ECO:0000256" key="2">
    <source>
        <dbReference type="ARBA" id="ARBA00004651"/>
    </source>
</evidence>
<dbReference type="EMBL" id="SNXY01000010">
    <property type="protein sequence ID" value="TDP82675.1"/>
    <property type="molecule type" value="Genomic_DNA"/>
</dbReference>
<dbReference type="SUPFAM" id="SSF47384">
    <property type="entry name" value="Homodimeric domain of signal transducing histidine kinase"/>
    <property type="match status" value="1"/>
</dbReference>
<keyword evidence="10" id="KW-0812">Transmembrane</keyword>
<dbReference type="SMART" id="SM00388">
    <property type="entry name" value="HisKA"/>
    <property type="match status" value="1"/>
</dbReference>
<dbReference type="InterPro" id="IPR036097">
    <property type="entry name" value="HisK_dim/P_sf"/>
</dbReference>
<sequence>MRARWPRTLWGRVLASTVAAVLAAQVLTIASFTVAVLVPEMRRIARATAESVVAVADAASEVGPEGRARLIGHLERSGWLDLRDDTDVPDDGGGAPLLVERVFMNALSDALGPRGDLHWRTDVLGRLWVHITIGPDGYWVSVRTLPRLGILGLFAICALASAAISAVVATNFTRRLLKPLTDLRVASERATLVDLPEALPEAGPRDLAEVTRSFNGMMRRLQDADNERRMVLAGISHDVRTPLTKLRLALSMMHAEDRALMDAAERQIDAMERILSQFLTFARGFAAEPPAAISVRDLLDAFDARYGAEGVVVAPPDADATLQGRPEALRRALANLVDNALRYGAAPVGLEADVRDDRIRFVVSDAGEGIAPDEVDRLRQPFVRGDAARSADGTGTGLGLAIVDEIARLHGGEVVYARADGRFRATLDLPLAGA</sequence>
<dbReference type="PROSITE" id="PS50885">
    <property type="entry name" value="HAMP"/>
    <property type="match status" value="1"/>
</dbReference>
<proteinExistence type="predicted"/>
<evidence type="ECO:0000256" key="4">
    <source>
        <dbReference type="ARBA" id="ARBA00022475"/>
    </source>
</evidence>
<keyword evidence="8 13" id="KW-0418">Kinase</keyword>
<dbReference type="Gene3D" id="3.30.450.300">
    <property type="entry name" value="Sensor histidine kinase RisS, periplasmic domain"/>
    <property type="match status" value="1"/>
</dbReference>
<feature type="domain" description="HAMP" evidence="12">
    <location>
        <begin position="174"/>
        <end position="226"/>
    </location>
</feature>
<keyword evidence="10" id="KW-0472">Membrane</keyword>
<evidence type="ECO:0000313" key="14">
    <source>
        <dbReference type="Proteomes" id="UP000294547"/>
    </source>
</evidence>
<gene>
    <name evidence="13" type="ORF">EDD54_3945</name>
</gene>
<dbReference type="InterPro" id="IPR003661">
    <property type="entry name" value="HisK_dim/P_dom"/>
</dbReference>
<dbReference type="InterPro" id="IPR038421">
    <property type="entry name" value="RisS_PPD_sf"/>
</dbReference>
<comment type="subcellular location">
    <subcellularLocation>
        <location evidence="2">Cell membrane</location>
        <topology evidence="2">Multi-pass membrane protein</topology>
    </subcellularLocation>
</comment>
<comment type="caution">
    <text evidence="13">The sequence shown here is derived from an EMBL/GenBank/DDBJ whole genome shotgun (WGS) entry which is preliminary data.</text>
</comment>
<evidence type="ECO:0000259" key="12">
    <source>
        <dbReference type="PROSITE" id="PS50885"/>
    </source>
</evidence>
<dbReference type="PANTHER" id="PTHR44936:SF10">
    <property type="entry name" value="SENSOR PROTEIN RSTB"/>
    <property type="match status" value="1"/>
</dbReference>
<dbReference type="InterPro" id="IPR003660">
    <property type="entry name" value="HAMP_dom"/>
</dbReference>
<evidence type="ECO:0000313" key="13">
    <source>
        <dbReference type="EMBL" id="TDP82675.1"/>
    </source>
</evidence>
<evidence type="ECO:0000256" key="9">
    <source>
        <dbReference type="ARBA" id="ARBA00022840"/>
    </source>
</evidence>
<dbReference type="OrthoDB" id="9804645at2"/>
<feature type="transmembrane region" description="Helical" evidence="10">
    <location>
        <begin position="13"/>
        <end position="38"/>
    </location>
</feature>
<keyword evidence="4" id="KW-1003">Cell membrane</keyword>
<dbReference type="Gene3D" id="1.10.287.130">
    <property type="match status" value="1"/>
</dbReference>
<feature type="transmembrane region" description="Helical" evidence="10">
    <location>
        <begin position="148"/>
        <end position="169"/>
    </location>
</feature>
<dbReference type="GO" id="GO:0005524">
    <property type="term" value="F:ATP binding"/>
    <property type="evidence" value="ECO:0007669"/>
    <property type="project" value="UniProtKB-KW"/>
</dbReference>
<dbReference type="PANTHER" id="PTHR44936">
    <property type="entry name" value="SENSOR PROTEIN CREC"/>
    <property type="match status" value="1"/>
</dbReference>
<reference evidence="13 14" key="1">
    <citation type="submission" date="2019-03" db="EMBL/GenBank/DDBJ databases">
        <title>Genomic Encyclopedia of Type Strains, Phase IV (KMG-IV): sequencing the most valuable type-strain genomes for metagenomic binning, comparative biology and taxonomic classification.</title>
        <authorList>
            <person name="Goeker M."/>
        </authorList>
    </citation>
    <scope>NUCLEOTIDE SEQUENCE [LARGE SCALE GENOMIC DNA]</scope>
    <source>
        <strain evidence="13 14">DSM 102969</strain>
    </source>
</reference>
<dbReference type="SUPFAM" id="SSF55874">
    <property type="entry name" value="ATPase domain of HSP90 chaperone/DNA topoisomerase II/histidine kinase"/>
    <property type="match status" value="1"/>
</dbReference>
<dbReference type="Pfam" id="PF00672">
    <property type="entry name" value="HAMP"/>
    <property type="match status" value="1"/>
</dbReference>
<dbReference type="InterPro" id="IPR004358">
    <property type="entry name" value="Sig_transdc_His_kin-like_C"/>
</dbReference>
<dbReference type="Proteomes" id="UP000294547">
    <property type="component" value="Unassembled WGS sequence"/>
</dbReference>
<dbReference type="AlphaFoldDB" id="A0A4R6R9X5"/>
<evidence type="ECO:0000256" key="1">
    <source>
        <dbReference type="ARBA" id="ARBA00000085"/>
    </source>
</evidence>
<dbReference type="SMART" id="SM00387">
    <property type="entry name" value="HATPase_c"/>
    <property type="match status" value="1"/>
</dbReference>
<dbReference type="GO" id="GO:0005886">
    <property type="term" value="C:plasma membrane"/>
    <property type="evidence" value="ECO:0007669"/>
    <property type="project" value="UniProtKB-SubCell"/>
</dbReference>
<keyword evidence="6" id="KW-0808">Transferase</keyword>
<evidence type="ECO:0000259" key="11">
    <source>
        <dbReference type="PROSITE" id="PS50109"/>
    </source>
</evidence>
<protein>
    <recommendedName>
        <fullName evidence="3">histidine kinase</fullName>
        <ecNumber evidence="3">2.7.13.3</ecNumber>
    </recommendedName>
</protein>
<evidence type="ECO:0000256" key="5">
    <source>
        <dbReference type="ARBA" id="ARBA00022553"/>
    </source>
</evidence>
<dbReference type="InterPro" id="IPR005467">
    <property type="entry name" value="His_kinase_dom"/>
</dbReference>
<organism evidence="13 14">
    <name type="scientific">Oharaeibacter diazotrophicus</name>
    <dbReference type="NCBI Taxonomy" id="1920512"/>
    <lineage>
        <taxon>Bacteria</taxon>
        <taxon>Pseudomonadati</taxon>
        <taxon>Pseudomonadota</taxon>
        <taxon>Alphaproteobacteria</taxon>
        <taxon>Hyphomicrobiales</taxon>
        <taxon>Pleomorphomonadaceae</taxon>
        <taxon>Oharaeibacter</taxon>
    </lineage>
</organism>
<dbReference type="InterPro" id="IPR036890">
    <property type="entry name" value="HATPase_C_sf"/>
</dbReference>
<keyword evidence="9" id="KW-0067">ATP-binding</keyword>
<evidence type="ECO:0000256" key="8">
    <source>
        <dbReference type="ARBA" id="ARBA00022777"/>
    </source>
</evidence>
<dbReference type="InterPro" id="IPR003594">
    <property type="entry name" value="HATPase_dom"/>
</dbReference>
<evidence type="ECO:0000256" key="10">
    <source>
        <dbReference type="SAM" id="Phobius"/>
    </source>
</evidence>
<dbReference type="SMART" id="SM00304">
    <property type="entry name" value="HAMP"/>
    <property type="match status" value="1"/>
</dbReference>
<keyword evidence="10" id="KW-1133">Transmembrane helix</keyword>